<reference evidence="2" key="1">
    <citation type="submission" date="2022-10" db="EMBL/GenBank/DDBJ databases">
        <title>Vagococcus sp. isolated from poultry meat.</title>
        <authorList>
            <person name="Johansson P."/>
            <person name="Bjorkroth J."/>
        </authorList>
    </citation>
    <scope>NUCLEOTIDE SEQUENCE</scope>
    <source>
        <strain evidence="2">STAA11</strain>
    </source>
</reference>
<keyword evidence="3" id="KW-1185">Reference proteome</keyword>
<dbReference type="Proteomes" id="UP001179647">
    <property type="component" value="Chromosome"/>
</dbReference>
<organism evidence="2 3">
    <name type="scientific">Vagococcus intermedius</name>
    <dbReference type="NCBI Taxonomy" id="2991418"/>
    <lineage>
        <taxon>Bacteria</taxon>
        <taxon>Bacillati</taxon>
        <taxon>Bacillota</taxon>
        <taxon>Bacilli</taxon>
        <taxon>Lactobacillales</taxon>
        <taxon>Enterococcaceae</taxon>
        <taxon>Vagococcus</taxon>
    </lineage>
</organism>
<sequence>MNKKILATIVLLFLVLAGIAYLKTETSFLGEKKEVSQESKPKQKKKEPKQKQPQPQEEKKEPKSTDETWKPLFEQNLYNMYQVTVQKYVFAGNFNDHDYYGIYVNELETGVKPYVTVDAETGSFSLVTD</sequence>
<dbReference type="KEGG" id="vie:OL234_05645"/>
<gene>
    <name evidence="2" type="ORF">OL234_05645</name>
</gene>
<feature type="compositionally biased region" description="Basic and acidic residues" evidence="1">
    <location>
        <begin position="31"/>
        <end position="41"/>
    </location>
</feature>
<evidence type="ECO:0000256" key="1">
    <source>
        <dbReference type="SAM" id="MobiDB-lite"/>
    </source>
</evidence>
<feature type="compositionally biased region" description="Basic and acidic residues" evidence="1">
    <location>
        <begin position="56"/>
        <end position="68"/>
    </location>
</feature>
<protein>
    <submittedName>
        <fullName evidence="2">Uncharacterized protein</fullName>
    </submittedName>
</protein>
<accession>A0AAF0CT53</accession>
<name>A0AAF0CT53_9ENTE</name>
<evidence type="ECO:0000313" key="2">
    <source>
        <dbReference type="EMBL" id="WEG72470.1"/>
    </source>
</evidence>
<evidence type="ECO:0000313" key="3">
    <source>
        <dbReference type="Proteomes" id="UP001179647"/>
    </source>
</evidence>
<proteinExistence type="predicted"/>
<dbReference type="RefSeq" id="WP_275468273.1">
    <property type="nucleotide sequence ID" value="NZ_CP110232.1"/>
</dbReference>
<feature type="region of interest" description="Disordered" evidence="1">
    <location>
        <begin position="31"/>
        <end position="68"/>
    </location>
</feature>
<dbReference type="EMBL" id="CP110232">
    <property type="protein sequence ID" value="WEG72470.1"/>
    <property type="molecule type" value="Genomic_DNA"/>
</dbReference>
<dbReference type="AlphaFoldDB" id="A0AAF0CT53"/>